<comment type="caution">
    <text evidence="2">The sequence shown here is derived from an EMBL/GenBank/DDBJ whole genome shotgun (WGS) entry which is preliminary data.</text>
</comment>
<organism evidence="2 3">
    <name type="scientific">Pseudoneurospora amorphoporcata</name>
    <dbReference type="NCBI Taxonomy" id="241081"/>
    <lineage>
        <taxon>Eukaryota</taxon>
        <taxon>Fungi</taxon>
        <taxon>Dikarya</taxon>
        <taxon>Ascomycota</taxon>
        <taxon>Pezizomycotina</taxon>
        <taxon>Sordariomycetes</taxon>
        <taxon>Sordariomycetidae</taxon>
        <taxon>Sordariales</taxon>
        <taxon>Sordariaceae</taxon>
        <taxon>Pseudoneurospora</taxon>
    </lineage>
</organism>
<evidence type="ECO:0000313" key="3">
    <source>
        <dbReference type="Proteomes" id="UP001303222"/>
    </source>
</evidence>
<sequence length="179" mass="19214">MPTLPSFIRSLIPSNSQSQNSNDPSGSVSDQDSDIIPAGTVTIVQQQQQQIPTINKPSNNNIQMERVTELSSMNMKPLALNAVTPRGEEPKSEPFPPVAVQPMEMNSAAKSSTAPPPPPAEETGVQRSKSKRFSKQNNNNMGAANKERSEAYNAFWRKLLGISPRGDKGKGRGEGGASA</sequence>
<evidence type="ECO:0000256" key="1">
    <source>
        <dbReference type="SAM" id="MobiDB-lite"/>
    </source>
</evidence>
<dbReference type="AlphaFoldDB" id="A0AAN6SHE0"/>
<gene>
    <name evidence="2" type="ORF">QBC32DRAFT_338099</name>
</gene>
<dbReference type="EMBL" id="MU859100">
    <property type="protein sequence ID" value="KAK3953765.1"/>
    <property type="molecule type" value="Genomic_DNA"/>
</dbReference>
<dbReference type="Proteomes" id="UP001303222">
    <property type="component" value="Unassembled WGS sequence"/>
</dbReference>
<feature type="compositionally biased region" description="Low complexity" evidence="1">
    <location>
        <begin position="13"/>
        <end position="27"/>
    </location>
</feature>
<evidence type="ECO:0000313" key="2">
    <source>
        <dbReference type="EMBL" id="KAK3953765.1"/>
    </source>
</evidence>
<proteinExistence type="predicted"/>
<feature type="region of interest" description="Disordered" evidence="1">
    <location>
        <begin position="159"/>
        <end position="179"/>
    </location>
</feature>
<protein>
    <submittedName>
        <fullName evidence="2">Uncharacterized protein</fullName>
    </submittedName>
</protein>
<keyword evidence="3" id="KW-1185">Reference proteome</keyword>
<reference evidence="2" key="1">
    <citation type="journal article" date="2023" name="Mol. Phylogenet. Evol.">
        <title>Genome-scale phylogeny and comparative genomics of the fungal order Sordariales.</title>
        <authorList>
            <person name="Hensen N."/>
            <person name="Bonometti L."/>
            <person name="Westerberg I."/>
            <person name="Brannstrom I.O."/>
            <person name="Guillou S."/>
            <person name="Cros-Aarteil S."/>
            <person name="Calhoun S."/>
            <person name="Haridas S."/>
            <person name="Kuo A."/>
            <person name="Mondo S."/>
            <person name="Pangilinan J."/>
            <person name="Riley R."/>
            <person name="LaButti K."/>
            <person name="Andreopoulos B."/>
            <person name="Lipzen A."/>
            <person name="Chen C."/>
            <person name="Yan M."/>
            <person name="Daum C."/>
            <person name="Ng V."/>
            <person name="Clum A."/>
            <person name="Steindorff A."/>
            <person name="Ohm R.A."/>
            <person name="Martin F."/>
            <person name="Silar P."/>
            <person name="Natvig D.O."/>
            <person name="Lalanne C."/>
            <person name="Gautier V."/>
            <person name="Ament-Velasquez S.L."/>
            <person name="Kruys A."/>
            <person name="Hutchinson M.I."/>
            <person name="Powell A.J."/>
            <person name="Barry K."/>
            <person name="Miller A.N."/>
            <person name="Grigoriev I.V."/>
            <person name="Debuchy R."/>
            <person name="Gladieux P."/>
            <person name="Hiltunen Thoren M."/>
            <person name="Johannesson H."/>
        </authorList>
    </citation>
    <scope>NUCLEOTIDE SEQUENCE</scope>
    <source>
        <strain evidence="2">CBS 626.80</strain>
    </source>
</reference>
<feature type="region of interest" description="Disordered" evidence="1">
    <location>
        <begin position="68"/>
        <end position="147"/>
    </location>
</feature>
<accession>A0AAN6SHE0</accession>
<reference evidence="2" key="2">
    <citation type="submission" date="2023-06" db="EMBL/GenBank/DDBJ databases">
        <authorList>
            <consortium name="Lawrence Berkeley National Laboratory"/>
            <person name="Mondo S.J."/>
            <person name="Hensen N."/>
            <person name="Bonometti L."/>
            <person name="Westerberg I."/>
            <person name="Brannstrom I.O."/>
            <person name="Guillou S."/>
            <person name="Cros-Aarteil S."/>
            <person name="Calhoun S."/>
            <person name="Haridas S."/>
            <person name="Kuo A."/>
            <person name="Pangilinan J."/>
            <person name="Riley R."/>
            <person name="Labutti K."/>
            <person name="Andreopoulos B."/>
            <person name="Lipzen A."/>
            <person name="Chen C."/>
            <person name="Yanf M."/>
            <person name="Daum C."/>
            <person name="Ng V."/>
            <person name="Clum A."/>
            <person name="Steindorff A."/>
            <person name="Ohm R."/>
            <person name="Martin F."/>
            <person name="Silar P."/>
            <person name="Natvig D."/>
            <person name="Lalanne C."/>
            <person name="Gautier V."/>
            <person name="Ament-Velasquez S.L."/>
            <person name="Kruys A."/>
            <person name="Hutchinson M.I."/>
            <person name="Powell A.J."/>
            <person name="Barry K."/>
            <person name="Miller A.N."/>
            <person name="Grigoriev I.V."/>
            <person name="Debuchy R."/>
            <person name="Gladieux P."/>
            <person name="Thoren M.H."/>
            <person name="Johannesson H."/>
        </authorList>
    </citation>
    <scope>NUCLEOTIDE SEQUENCE</scope>
    <source>
        <strain evidence="2">CBS 626.80</strain>
    </source>
</reference>
<feature type="region of interest" description="Disordered" evidence="1">
    <location>
        <begin position="1"/>
        <end position="38"/>
    </location>
</feature>
<name>A0AAN6SHE0_9PEZI</name>